<evidence type="ECO:0000256" key="5">
    <source>
        <dbReference type="ARBA" id="ARBA00023136"/>
    </source>
</evidence>
<keyword evidence="4 6" id="KW-1133">Transmembrane helix</keyword>
<evidence type="ECO:0008006" key="9">
    <source>
        <dbReference type="Google" id="ProtNLM"/>
    </source>
</evidence>
<evidence type="ECO:0000313" key="7">
    <source>
        <dbReference type="EMBL" id="CAD0098251.1"/>
    </source>
</evidence>
<feature type="transmembrane region" description="Helical" evidence="6">
    <location>
        <begin position="46"/>
        <end position="70"/>
    </location>
</feature>
<dbReference type="InterPro" id="IPR008217">
    <property type="entry name" value="Ccc1_fam"/>
</dbReference>
<gene>
    <name evidence="7" type="ORF">AWRI4233_LOCUS7075</name>
</gene>
<dbReference type="PANTHER" id="PTHR31851">
    <property type="entry name" value="FE(2+)/MN(2+) TRANSPORTER PCL1"/>
    <property type="match status" value="1"/>
</dbReference>
<dbReference type="AlphaFoldDB" id="A0A9N8K827"/>
<evidence type="ECO:0000256" key="1">
    <source>
        <dbReference type="ARBA" id="ARBA00004127"/>
    </source>
</evidence>
<dbReference type="GO" id="GO:0012505">
    <property type="term" value="C:endomembrane system"/>
    <property type="evidence" value="ECO:0007669"/>
    <property type="project" value="UniProtKB-SubCell"/>
</dbReference>
<feature type="transmembrane region" description="Helical" evidence="6">
    <location>
        <begin position="164"/>
        <end position="183"/>
    </location>
</feature>
<keyword evidence="5 6" id="KW-0472">Membrane</keyword>
<protein>
    <recommendedName>
        <fullName evidence="9">DUF125-domain-containing protein</fullName>
    </recommendedName>
</protein>
<dbReference type="Pfam" id="PF01988">
    <property type="entry name" value="VIT1"/>
    <property type="match status" value="2"/>
</dbReference>
<organism evidence="7 8">
    <name type="scientific">Aureobasidium mustum</name>
    <dbReference type="NCBI Taxonomy" id="2773714"/>
    <lineage>
        <taxon>Eukaryota</taxon>
        <taxon>Fungi</taxon>
        <taxon>Dikarya</taxon>
        <taxon>Ascomycota</taxon>
        <taxon>Pezizomycotina</taxon>
        <taxon>Dothideomycetes</taxon>
        <taxon>Dothideomycetidae</taxon>
        <taxon>Dothideales</taxon>
        <taxon>Saccotheciaceae</taxon>
        <taxon>Aureobasidium</taxon>
    </lineage>
</organism>
<comment type="subcellular location">
    <subcellularLocation>
        <location evidence="1">Endomembrane system</location>
        <topology evidence="1">Multi-pass membrane protein</topology>
    </subcellularLocation>
</comment>
<keyword evidence="8" id="KW-1185">Reference proteome</keyword>
<evidence type="ECO:0000256" key="4">
    <source>
        <dbReference type="ARBA" id="ARBA00022989"/>
    </source>
</evidence>
<evidence type="ECO:0000256" key="3">
    <source>
        <dbReference type="ARBA" id="ARBA00022692"/>
    </source>
</evidence>
<comment type="similarity">
    <text evidence="2">Belongs to the CCC1 family.</text>
</comment>
<accession>A0A9N8K827</accession>
<sequence>MSNPFHTERHVTNNDLMRNFIIGFSDGLTVPFALTAGLSSLGSSRLVVLAGLAELFSGAISMGLSSFLAASTDAAQYAVEMAREKKEIETAPLEEENEIYEIFAEYGIGRGHAFMVVERLKEDPEMWVKLTEPNRAGAWIEGLVMGLSYLLGNTSQNHSSILNPLTNATATGGLLPMIPYFAFKSTNDALFTSIGITVVILIIFGYSKSAVVGNTKRDSFLSACYTLLVGVTAAGTSYGIVRGLDSVNPVRA</sequence>
<keyword evidence="3 6" id="KW-0812">Transmembrane</keyword>
<comment type="caution">
    <text evidence="7">The sequence shown here is derived from an EMBL/GenBank/DDBJ whole genome shotgun (WGS) entry which is preliminary data.</text>
</comment>
<feature type="transmembrane region" description="Helical" evidence="6">
    <location>
        <begin position="219"/>
        <end position="241"/>
    </location>
</feature>
<evidence type="ECO:0000256" key="6">
    <source>
        <dbReference type="SAM" id="Phobius"/>
    </source>
</evidence>
<evidence type="ECO:0000256" key="2">
    <source>
        <dbReference type="ARBA" id="ARBA00007049"/>
    </source>
</evidence>
<evidence type="ECO:0000313" key="8">
    <source>
        <dbReference type="Proteomes" id="UP000714618"/>
    </source>
</evidence>
<proteinExistence type="inferred from homology"/>
<name>A0A9N8K827_9PEZI</name>
<dbReference type="EMBL" id="CAIJEO010000009">
    <property type="protein sequence ID" value="CAD0098251.1"/>
    <property type="molecule type" value="Genomic_DNA"/>
</dbReference>
<feature type="transmembrane region" description="Helical" evidence="6">
    <location>
        <begin position="189"/>
        <end position="207"/>
    </location>
</feature>
<reference evidence="7" key="1">
    <citation type="submission" date="2020-06" db="EMBL/GenBank/DDBJ databases">
        <authorList>
            <person name="Onetto C."/>
        </authorList>
    </citation>
    <scope>NUCLEOTIDE SEQUENCE</scope>
</reference>
<feature type="transmembrane region" description="Helical" evidence="6">
    <location>
        <begin position="20"/>
        <end position="39"/>
    </location>
</feature>
<dbReference type="Proteomes" id="UP000714618">
    <property type="component" value="Unassembled WGS sequence"/>
</dbReference>
<dbReference type="GO" id="GO:0030026">
    <property type="term" value="P:intracellular manganese ion homeostasis"/>
    <property type="evidence" value="ECO:0007669"/>
    <property type="project" value="InterPro"/>
</dbReference>
<dbReference type="GO" id="GO:0005384">
    <property type="term" value="F:manganese ion transmembrane transporter activity"/>
    <property type="evidence" value="ECO:0007669"/>
    <property type="project" value="InterPro"/>
</dbReference>
<dbReference type="OrthoDB" id="73465at2759"/>